<dbReference type="Proteomes" id="UP000241074">
    <property type="component" value="Chromosome"/>
</dbReference>
<organism evidence="2 3">
    <name type="scientific">Ahniella affigens</name>
    <dbReference type="NCBI Taxonomy" id="2021234"/>
    <lineage>
        <taxon>Bacteria</taxon>
        <taxon>Pseudomonadati</taxon>
        <taxon>Pseudomonadota</taxon>
        <taxon>Gammaproteobacteria</taxon>
        <taxon>Lysobacterales</taxon>
        <taxon>Rhodanobacteraceae</taxon>
        <taxon>Ahniella</taxon>
    </lineage>
</organism>
<keyword evidence="3" id="KW-1185">Reference proteome</keyword>
<protein>
    <submittedName>
        <fullName evidence="2">Uncharacterized protein</fullName>
    </submittedName>
</protein>
<keyword evidence="1" id="KW-0732">Signal</keyword>
<reference evidence="2 3" key="2">
    <citation type="submission" date="2018-03" db="EMBL/GenBank/DDBJ databases">
        <authorList>
            <person name="Keele B.F."/>
        </authorList>
    </citation>
    <scope>NUCLEOTIDE SEQUENCE [LARGE SCALE GENOMIC DNA]</scope>
    <source>
        <strain evidence="2 3">D13</strain>
    </source>
</reference>
<feature type="chain" id="PRO_5015103090" evidence="1">
    <location>
        <begin position="22"/>
        <end position="145"/>
    </location>
</feature>
<sequence>MRIKYIALFAAATLWAQASWCAESAGLVGIMNTSGTVDVNNFTNPRSILTLYRVNDPSSEAVVLAYVAFRHLGEHQASIEFADASGQPIDRCNFEPMTVTKLPWVQTITCQWGGRLPDGGINVTVFNRFRGKKEKVGEMFIPAKE</sequence>
<dbReference type="RefSeq" id="WP_106889618.1">
    <property type="nucleotide sequence ID" value="NZ_CP027860.1"/>
</dbReference>
<proteinExistence type="predicted"/>
<dbReference type="EMBL" id="CP027860">
    <property type="protein sequence ID" value="AVP95689.1"/>
    <property type="molecule type" value="Genomic_DNA"/>
</dbReference>
<reference evidence="2 3" key="1">
    <citation type="submission" date="2018-03" db="EMBL/GenBank/DDBJ databases">
        <title>Ahniella affigens gen. nov., sp. nov., a gammaproteobacterium isolated from sandy soil near a stream.</title>
        <authorList>
            <person name="Ko Y."/>
            <person name="Kim J.-H."/>
        </authorList>
    </citation>
    <scope>NUCLEOTIDE SEQUENCE [LARGE SCALE GENOMIC DNA]</scope>
    <source>
        <strain evidence="2 3">D13</strain>
    </source>
</reference>
<name>A0A2P1PLH8_9GAMM</name>
<gene>
    <name evidence="2" type="ORF">C7S18_00085</name>
</gene>
<evidence type="ECO:0000313" key="3">
    <source>
        <dbReference type="Proteomes" id="UP000241074"/>
    </source>
</evidence>
<dbReference type="KEGG" id="xba:C7S18_00085"/>
<feature type="signal peptide" evidence="1">
    <location>
        <begin position="1"/>
        <end position="21"/>
    </location>
</feature>
<evidence type="ECO:0000256" key="1">
    <source>
        <dbReference type="SAM" id="SignalP"/>
    </source>
</evidence>
<evidence type="ECO:0000313" key="2">
    <source>
        <dbReference type="EMBL" id="AVP95689.1"/>
    </source>
</evidence>
<accession>A0A2P1PLH8</accession>
<dbReference type="OrthoDB" id="7061397at2"/>
<dbReference type="AlphaFoldDB" id="A0A2P1PLH8"/>